<organism evidence="1 2">
    <name type="scientific">Glossina morsitans morsitans</name>
    <name type="common">Savannah tsetse fly</name>
    <dbReference type="NCBI Taxonomy" id="37546"/>
    <lineage>
        <taxon>Eukaryota</taxon>
        <taxon>Metazoa</taxon>
        <taxon>Ecdysozoa</taxon>
        <taxon>Arthropoda</taxon>
        <taxon>Hexapoda</taxon>
        <taxon>Insecta</taxon>
        <taxon>Pterygota</taxon>
        <taxon>Neoptera</taxon>
        <taxon>Endopterygota</taxon>
        <taxon>Diptera</taxon>
        <taxon>Brachycera</taxon>
        <taxon>Muscomorpha</taxon>
        <taxon>Hippoboscoidea</taxon>
        <taxon>Glossinidae</taxon>
        <taxon>Glossina</taxon>
    </lineage>
</organism>
<dbReference type="AlphaFoldDB" id="A0A1B0GC93"/>
<name>A0A1B0GC93_GLOMM</name>
<accession>A0A1B0GC93</accession>
<dbReference type="EMBL" id="CCAG010007832">
    <property type="status" value="NOT_ANNOTATED_CDS"/>
    <property type="molecule type" value="Genomic_DNA"/>
</dbReference>
<dbReference type="VEuPathDB" id="VectorBase:GMOY010922"/>
<proteinExistence type="predicted"/>
<evidence type="ECO:0000313" key="2">
    <source>
        <dbReference type="Proteomes" id="UP000092444"/>
    </source>
</evidence>
<reference evidence="1" key="1">
    <citation type="submission" date="2020-05" db="UniProtKB">
        <authorList>
            <consortium name="EnsemblMetazoa"/>
        </authorList>
    </citation>
    <scope>IDENTIFICATION</scope>
    <source>
        <strain evidence="1">Yale</strain>
    </source>
</reference>
<protein>
    <submittedName>
        <fullName evidence="1">Uncharacterized protein</fullName>
    </submittedName>
</protein>
<dbReference type="Proteomes" id="UP000092444">
    <property type="component" value="Unassembled WGS sequence"/>
</dbReference>
<dbReference type="EnsemblMetazoa" id="GMOY010922-RA">
    <property type="protein sequence ID" value="GMOY010922-PA"/>
    <property type="gene ID" value="GMOY010922"/>
</dbReference>
<evidence type="ECO:0000313" key="1">
    <source>
        <dbReference type="EnsemblMetazoa" id="GMOY010922-PA"/>
    </source>
</evidence>
<sequence>ICVVCRYRLIHILCRREALKVNQLRNPEGANQIFGFSAACYGLMRRRLELNLPAPCSLKDCRPVKDIVDHSPKSWLKKVVATLNEEDKVCQIHYDEIFTNRQAAYIRLKDCPIGCG</sequence>
<keyword evidence="2" id="KW-1185">Reference proteome</keyword>